<organism evidence="1 2">
    <name type="scientific">Hymenobacter algoricola</name>
    <dbReference type="NCBI Taxonomy" id="486267"/>
    <lineage>
        <taxon>Bacteria</taxon>
        <taxon>Pseudomonadati</taxon>
        <taxon>Bacteroidota</taxon>
        <taxon>Cytophagia</taxon>
        <taxon>Cytophagales</taxon>
        <taxon>Hymenobacteraceae</taxon>
        <taxon>Hymenobacter</taxon>
    </lineage>
</organism>
<comment type="caution">
    <text evidence="1">The sequence shown here is derived from an EMBL/GenBank/DDBJ whole genome shotgun (WGS) entry which is preliminary data.</text>
</comment>
<reference evidence="2" key="1">
    <citation type="journal article" date="2019" name="Int. J. Syst. Evol. Microbiol.">
        <title>The Global Catalogue of Microorganisms (GCM) 10K type strain sequencing project: providing services to taxonomists for standard genome sequencing and annotation.</title>
        <authorList>
            <consortium name="The Broad Institute Genomics Platform"/>
            <consortium name="The Broad Institute Genome Sequencing Center for Infectious Disease"/>
            <person name="Wu L."/>
            <person name="Ma J."/>
        </authorList>
    </citation>
    <scope>NUCLEOTIDE SEQUENCE [LARGE SCALE GENOMIC DNA]</scope>
    <source>
        <strain evidence="2">JCM 17214</strain>
    </source>
</reference>
<dbReference type="Proteomes" id="UP001499909">
    <property type="component" value="Unassembled WGS sequence"/>
</dbReference>
<proteinExistence type="predicted"/>
<accession>A0ABP7MFK2</accession>
<sequence>MLGLGSCVGSLLAGHGAAAQQLADKNRELPVENVWLLYSTDARLSEKWGVHADAQIRRSRTVAVLRHNQARVGINYHATSQVTLTAGYSYVAQFSTDDSPAAIHAPEHRLYEQLVLQDVKGLVRMQHRYRLEQRRLVRPGEDRAVYLNRLRYQLRGVLPLRGAVLQPGTPYVAASDELLFDFGRNATGSMFSQNRAYLALGYQFTKATALEAGYLHQLFIDGVAPQRHVAQLSLTFNPDLRPLPEAAGR</sequence>
<protein>
    <recommendedName>
        <fullName evidence="3">DUF2490 domain-containing protein</fullName>
    </recommendedName>
</protein>
<evidence type="ECO:0000313" key="2">
    <source>
        <dbReference type="Proteomes" id="UP001499909"/>
    </source>
</evidence>
<dbReference type="EMBL" id="BAABDH010000012">
    <property type="protein sequence ID" value="GAA3922172.1"/>
    <property type="molecule type" value="Genomic_DNA"/>
</dbReference>
<name>A0ABP7MFK2_9BACT</name>
<evidence type="ECO:0000313" key="1">
    <source>
        <dbReference type="EMBL" id="GAA3922172.1"/>
    </source>
</evidence>
<evidence type="ECO:0008006" key="3">
    <source>
        <dbReference type="Google" id="ProtNLM"/>
    </source>
</evidence>
<dbReference type="Pfam" id="PF10677">
    <property type="entry name" value="DUF2490"/>
    <property type="match status" value="1"/>
</dbReference>
<dbReference type="InterPro" id="IPR019619">
    <property type="entry name" value="DUF2490"/>
</dbReference>
<keyword evidence="2" id="KW-1185">Reference proteome</keyword>
<gene>
    <name evidence="1" type="ORF">GCM10022406_05340</name>
</gene>
<dbReference type="RefSeq" id="WP_345109697.1">
    <property type="nucleotide sequence ID" value="NZ_BAABDH010000012.1"/>
</dbReference>